<evidence type="ECO:0000313" key="2">
    <source>
        <dbReference type="EMBL" id="NML09419.1"/>
    </source>
</evidence>
<sequence length="240" mass="26676">MKVVILCGGQGIRAFPFTTYLPKPMLPLGGTPVLVHVIKNFIRQGFRDFILAAGYRQDVLHDYFEGKDIGANVHIVDTGEDADTGRRIWNCRHLIDGPFIATYGDGLSDVPLDAVVAFHRGHGARLTITSVPMYSQYGVLSVEEDGAIARFAEKPLIADYWINAGFMVMDPAIFTDWQGENLERDIIPPLIARGDAFTYRHDGFFKSFDFYKDVVEMDETLAAGGPPPWIAPILPEERAA</sequence>
<protein>
    <submittedName>
        <fullName evidence="2">NTP transferase domain-containing protein</fullName>
    </submittedName>
</protein>
<dbReference type="PANTHER" id="PTHR47183:SF1">
    <property type="entry name" value="GLUCOSE-1-PHOSPHATE CYTIDYLYLTRANSFERASE"/>
    <property type="match status" value="1"/>
</dbReference>
<dbReference type="PANTHER" id="PTHR47183">
    <property type="entry name" value="GLUCOSE-1-PHOSPHATE CYTIDYLYLTRANSFERASE-RELATED"/>
    <property type="match status" value="1"/>
</dbReference>
<keyword evidence="2" id="KW-0808">Transferase</keyword>
<dbReference type="Proteomes" id="UP000519023">
    <property type="component" value="Unassembled WGS sequence"/>
</dbReference>
<dbReference type="Pfam" id="PF00483">
    <property type="entry name" value="NTP_transferase"/>
    <property type="match status" value="1"/>
</dbReference>
<dbReference type="InterPro" id="IPR029044">
    <property type="entry name" value="Nucleotide-diphossugar_trans"/>
</dbReference>
<dbReference type="InterPro" id="IPR013446">
    <property type="entry name" value="G1P_cyt_trans-like"/>
</dbReference>
<dbReference type="InterPro" id="IPR005835">
    <property type="entry name" value="NTP_transferase_dom"/>
</dbReference>
<dbReference type="RefSeq" id="WP_169571284.1">
    <property type="nucleotide sequence ID" value="NZ_JABBFV010000002.1"/>
</dbReference>
<evidence type="ECO:0000259" key="1">
    <source>
        <dbReference type="Pfam" id="PF00483"/>
    </source>
</evidence>
<accession>A0A7X9WT36</accession>
<comment type="caution">
    <text evidence="2">The sequence shown here is derived from an EMBL/GenBank/DDBJ whole genome shotgun (WGS) entry which is preliminary data.</text>
</comment>
<feature type="domain" description="Nucleotidyl transferase" evidence="1">
    <location>
        <begin position="2"/>
        <end position="190"/>
    </location>
</feature>
<dbReference type="SUPFAM" id="SSF53448">
    <property type="entry name" value="Nucleotide-diphospho-sugar transferases"/>
    <property type="match status" value="1"/>
</dbReference>
<dbReference type="Gene3D" id="3.90.550.10">
    <property type="entry name" value="Spore Coat Polysaccharide Biosynthesis Protein SpsA, Chain A"/>
    <property type="match status" value="1"/>
</dbReference>
<gene>
    <name evidence="2" type="ORF">HHL08_04555</name>
</gene>
<organism evidence="2 3">
    <name type="scientific">Sphingobium psychrophilum</name>
    <dbReference type="NCBI Taxonomy" id="2728834"/>
    <lineage>
        <taxon>Bacteria</taxon>
        <taxon>Pseudomonadati</taxon>
        <taxon>Pseudomonadota</taxon>
        <taxon>Alphaproteobacteria</taxon>
        <taxon>Sphingomonadales</taxon>
        <taxon>Sphingomonadaceae</taxon>
        <taxon>Sphingobium</taxon>
    </lineage>
</organism>
<proteinExistence type="predicted"/>
<keyword evidence="3" id="KW-1185">Reference proteome</keyword>
<dbReference type="AlphaFoldDB" id="A0A7X9WT36"/>
<dbReference type="GO" id="GO:0047343">
    <property type="term" value="F:glucose-1-phosphate cytidylyltransferase activity"/>
    <property type="evidence" value="ECO:0007669"/>
    <property type="project" value="InterPro"/>
</dbReference>
<reference evidence="2 3" key="1">
    <citation type="submission" date="2020-04" db="EMBL/GenBank/DDBJ databases">
        <title>Sphingobium sp. AR-3-1 isolated from Arctic soil.</title>
        <authorList>
            <person name="Dahal R.H."/>
            <person name="Chaudhary D.K."/>
        </authorList>
    </citation>
    <scope>NUCLEOTIDE SEQUENCE [LARGE SCALE GENOMIC DNA]</scope>
    <source>
        <strain evidence="2 3">AR-3-1</strain>
    </source>
</reference>
<evidence type="ECO:0000313" key="3">
    <source>
        <dbReference type="Proteomes" id="UP000519023"/>
    </source>
</evidence>
<name>A0A7X9WT36_9SPHN</name>
<dbReference type="EMBL" id="JABBFV010000002">
    <property type="protein sequence ID" value="NML09419.1"/>
    <property type="molecule type" value="Genomic_DNA"/>
</dbReference>